<dbReference type="InterPro" id="IPR036770">
    <property type="entry name" value="Ankyrin_rpt-contain_sf"/>
</dbReference>
<dbReference type="SMART" id="SM00248">
    <property type="entry name" value="ANK"/>
    <property type="match status" value="6"/>
</dbReference>
<sequence length="510" mass="53435">MSSQSPRFLALLASFSAHPSPPLPTTVLNVPLLFYICYNGHLDLLQKLRALCYLDRDVGEGNEGGMKLPGATPLWAALSRGHLECAKVIVEDLGGVEGGRLEDGIMGKGRRKEGWGTEEGVPSPLIIASQDGHAATVAYMISLLPHLSPSFVDLTLPGGETALFKAAQNGRLDVCKLLIEGGAKVGVGAKSGLDEVAIAGSMGWGEVVMELLRVGGMGGGEGGGNNNAAFKVAVLYCLRGLSPSWFVAVVKHVGVDRIREALLEGGTEGLIYLISSKRLKEAEICKSIITYYNILIGRGVGEDEQGVDGQEVDAEVTPTSVDPSTVASIRTLNVGGFWGSTSPLILAASSSLPLVVETLLPLTNSEDVNKLSPATGKNALHVALDSQLPLVAQALLTGPPPGTVDVNLPTSQGVSPLHLCALWGSKDTCTLLLERGADVHRKAGVKVAGKVRQVTPRGVANALDNGCVGMLMEASKREVGMRRGVDKPEWAKKYEGDLPGPPEPPAMGSK</sequence>
<dbReference type="EMBL" id="BRYA01000298">
    <property type="protein sequence ID" value="GMI46439.1"/>
    <property type="molecule type" value="Genomic_DNA"/>
</dbReference>
<keyword evidence="6" id="KW-1185">Reference proteome</keyword>
<dbReference type="InterPro" id="IPR002110">
    <property type="entry name" value="Ankyrin_rpt"/>
</dbReference>
<dbReference type="Pfam" id="PF12796">
    <property type="entry name" value="Ank_2"/>
    <property type="match status" value="2"/>
</dbReference>
<evidence type="ECO:0000256" key="2">
    <source>
        <dbReference type="ARBA" id="ARBA00023043"/>
    </source>
</evidence>
<feature type="compositionally biased region" description="Pro residues" evidence="4">
    <location>
        <begin position="499"/>
        <end position="510"/>
    </location>
</feature>
<evidence type="ECO:0008006" key="7">
    <source>
        <dbReference type="Google" id="ProtNLM"/>
    </source>
</evidence>
<reference evidence="6" key="1">
    <citation type="journal article" date="2023" name="Commun. Biol.">
        <title>Genome analysis of Parmales, the sister group of diatoms, reveals the evolutionary specialization of diatoms from phago-mixotrophs to photoautotrophs.</title>
        <authorList>
            <person name="Ban H."/>
            <person name="Sato S."/>
            <person name="Yoshikawa S."/>
            <person name="Yamada K."/>
            <person name="Nakamura Y."/>
            <person name="Ichinomiya M."/>
            <person name="Sato N."/>
            <person name="Blanc-Mathieu R."/>
            <person name="Endo H."/>
            <person name="Kuwata A."/>
            <person name="Ogata H."/>
        </authorList>
    </citation>
    <scope>NUCLEOTIDE SEQUENCE [LARGE SCALE GENOMIC DNA]</scope>
</reference>
<evidence type="ECO:0000256" key="3">
    <source>
        <dbReference type="PROSITE-ProRule" id="PRU00023"/>
    </source>
</evidence>
<evidence type="ECO:0000256" key="4">
    <source>
        <dbReference type="SAM" id="MobiDB-lite"/>
    </source>
</evidence>
<dbReference type="PROSITE" id="PS50297">
    <property type="entry name" value="ANK_REP_REGION"/>
    <property type="match status" value="2"/>
</dbReference>
<feature type="repeat" description="ANK" evidence="3">
    <location>
        <begin position="158"/>
        <end position="190"/>
    </location>
</feature>
<dbReference type="Gene3D" id="1.25.40.20">
    <property type="entry name" value="Ankyrin repeat-containing domain"/>
    <property type="match status" value="2"/>
</dbReference>
<comment type="caution">
    <text evidence="5">The sequence shown here is derived from an EMBL/GenBank/DDBJ whole genome shotgun (WGS) entry which is preliminary data.</text>
</comment>
<dbReference type="PANTHER" id="PTHR24198">
    <property type="entry name" value="ANKYRIN REPEAT AND PROTEIN KINASE DOMAIN-CONTAINING PROTEIN"/>
    <property type="match status" value="1"/>
</dbReference>
<feature type="repeat" description="ANK" evidence="3">
    <location>
        <begin position="412"/>
        <end position="444"/>
    </location>
</feature>
<evidence type="ECO:0000256" key="1">
    <source>
        <dbReference type="ARBA" id="ARBA00022737"/>
    </source>
</evidence>
<keyword evidence="1" id="KW-0677">Repeat</keyword>
<evidence type="ECO:0000313" key="6">
    <source>
        <dbReference type="Proteomes" id="UP001165065"/>
    </source>
</evidence>
<gene>
    <name evidence="5" type="ORF">TrCOL_g915</name>
</gene>
<dbReference type="Proteomes" id="UP001165065">
    <property type="component" value="Unassembled WGS sequence"/>
</dbReference>
<organism evidence="5 6">
    <name type="scientific">Triparma columacea</name>
    <dbReference type="NCBI Taxonomy" id="722753"/>
    <lineage>
        <taxon>Eukaryota</taxon>
        <taxon>Sar</taxon>
        <taxon>Stramenopiles</taxon>
        <taxon>Ochrophyta</taxon>
        <taxon>Bolidophyceae</taxon>
        <taxon>Parmales</taxon>
        <taxon>Triparmaceae</taxon>
        <taxon>Triparma</taxon>
    </lineage>
</organism>
<evidence type="ECO:0000313" key="5">
    <source>
        <dbReference type="EMBL" id="GMI46439.1"/>
    </source>
</evidence>
<proteinExistence type="predicted"/>
<accession>A0A9W7GIM7</accession>
<dbReference type="AlphaFoldDB" id="A0A9W7GIM7"/>
<feature type="compositionally biased region" description="Basic and acidic residues" evidence="4">
    <location>
        <begin position="480"/>
        <end position="496"/>
    </location>
</feature>
<dbReference type="PROSITE" id="PS50088">
    <property type="entry name" value="ANK_REPEAT"/>
    <property type="match status" value="2"/>
</dbReference>
<dbReference type="PANTHER" id="PTHR24198:SF194">
    <property type="entry name" value="INVERSIN-A"/>
    <property type="match status" value="1"/>
</dbReference>
<dbReference type="SUPFAM" id="SSF48403">
    <property type="entry name" value="Ankyrin repeat"/>
    <property type="match status" value="1"/>
</dbReference>
<dbReference type="PRINTS" id="PR01415">
    <property type="entry name" value="ANKYRIN"/>
</dbReference>
<name>A0A9W7GIM7_9STRA</name>
<keyword evidence="2 3" id="KW-0040">ANK repeat</keyword>
<feature type="region of interest" description="Disordered" evidence="4">
    <location>
        <begin position="480"/>
        <end position="510"/>
    </location>
</feature>
<dbReference type="OrthoDB" id="69682at2759"/>
<protein>
    <recommendedName>
        <fullName evidence="7">Ankyrin</fullName>
    </recommendedName>
</protein>